<dbReference type="AlphaFoldDB" id="A0AAV2HKC1"/>
<keyword evidence="1" id="KW-0147">Chitin-binding</keyword>
<evidence type="ECO:0000256" key="2">
    <source>
        <dbReference type="ARBA" id="ARBA00022729"/>
    </source>
</evidence>
<evidence type="ECO:0000313" key="7">
    <source>
        <dbReference type="EMBL" id="CAL1533873.1"/>
    </source>
</evidence>
<dbReference type="Gene3D" id="2.170.140.10">
    <property type="entry name" value="Chitin binding domain"/>
    <property type="match status" value="1"/>
</dbReference>
<dbReference type="SUPFAM" id="SSF57625">
    <property type="entry name" value="Invertebrate chitin-binding proteins"/>
    <property type="match status" value="2"/>
</dbReference>
<dbReference type="SMART" id="SM00494">
    <property type="entry name" value="ChtBD2"/>
    <property type="match status" value="3"/>
</dbReference>
<reference evidence="7 8" key="1">
    <citation type="submission" date="2024-04" db="EMBL/GenBank/DDBJ databases">
        <authorList>
            <consortium name="Genoscope - CEA"/>
            <person name="William W."/>
        </authorList>
    </citation>
    <scope>NUCLEOTIDE SEQUENCE [LARGE SCALE GENOMIC DNA]</scope>
</reference>
<accession>A0AAV2HKC1</accession>
<evidence type="ECO:0000256" key="4">
    <source>
        <dbReference type="ARBA" id="ARBA00023157"/>
    </source>
</evidence>
<keyword evidence="8" id="KW-1185">Reference proteome</keyword>
<evidence type="ECO:0000256" key="3">
    <source>
        <dbReference type="ARBA" id="ARBA00022737"/>
    </source>
</evidence>
<keyword evidence="2" id="KW-0732">Signal</keyword>
<keyword evidence="5" id="KW-0325">Glycoprotein</keyword>
<protein>
    <recommendedName>
        <fullName evidence="6">Chitin-binding type-2 domain-containing protein</fullName>
    </recommendedName>
</protein>
<gene>
    <name evidence="7" type="ORF">GSLYS_00007833001</name>
</gene>
<dbReference type="EMBL" id="CAXITT010000154">
    <property type="protein sequence ID" value="CAL1533873.1"/>
    <property type="molecule type" value="Genomic_DNA"/>
</dbReference>
<proteinExistence type="predicted"/>
<feature type="non-terminal residue" evidence="7">
    <location>
        <position position="321"/>
    </location>
</feature>
<organism evidence="7 8">
    <name type="scientific">Lymnaea stagnalis</name>
    <name type="common">Great pond snail</name>
    <name type="synonym">Helix stagnalis</name>
    <dbReference type="NCBI Taxonomy" id="6523"/>
    <lineage>
        <taxon>Eukaryota</taxon>
        <taxon>Metazoa</taxon>
        <taxon>Spiralia</taxon>
        <taxon>Lophotrochozoa</taxon>
        <taxon>Mollusca</taxon>
        <taxon>Gastropoda</taxon>
        <taxon>Heterobranchia</taxon>
        <taxon>Euthyneura</taxon>
        <taxon>Panpulmonata</taxon>
        <taxon>Hygrophila</taxon>
        <taxon>Lymnaeoidea</taxon>
        <taxon>Lymnaeidae</taxon>
        <taxon>Lymnaea</taxon>
    </lineage>
</organism>
<keyword evidence="4" id="KW-1015">Disulfide bond</keyword>
<dbReference type="Proteomes" id="UP001497497">
    <property type="component" value="Unassembled WGS sequence"/>
</dbReference>
<dbReference type="PANTHER" id="PTHR23301:SF0">
    <property type="entry name" value="CHITIN-BINDING TYPE-2 DOMAIN-CONTAINING PROTEIN-RELATED"/>
    <property type="match status" value="1"/>
</dbReference>
<comment type="caution">
    <text evidence="7">The sequence shown here is derived from an EMBL/GenBank/DDBJ whole genome shotgun (WGS) entry which is preliminary data.</text>
</comment>
<evidence type="ECO:0000259" key="6">
    <source>
        <dbReference type="PROSITE" id="PS50940"/>
    </source>
</evidence>
<evidence type="ECO:0000256" key="1">
    <source>
        <dbReference type="ARBA" id="ARBA00022669"/>
    </source>
</evidence>
<dbReference type="Pfam" id="PF01607">
    <property type="entry name" value="CBM_14"/>
    <property type="match status" value="2"/>
</dbReference>
<dbReference type="PROSITE" id="PS50940">
    <property type="entry name" value="CHIT_BIND_II"/>
    <property type="match status" value="2"/>
</dbReference>
<dbReference type="InterPro" id="IPR051940">
    <property type="entry name" value="Chitin_bind-dev_reg"/>
</dbReference>
<sequence>MCQAEPTLISPHPDNCAWYVNCSLTPDAAMMTFFSGYALECPYPQLFSDVTLQCEDFKDVQCNGRFEPKSPCDYRANRCHESSHCVPCWVRYASCRGLNEGLNPWEGMEWERFFVECHKERTVFQGLCDSSAVFSPITRACETPMSIPSKHGGWKPGCHGRLDGFYPDELGRCDLYYMCQGQLFRGFHSCQHGLKFNPFTSSCEPARQVPFPCGDKDDDMGLCRGKSDGFYLDVFGRCTHYFGCQNKTMTGFHVCSKGVFNLEKRRCDTGEGVRSEMAVPCGDLENTCFQRADGVYKDIITDGYNCRRRVVCERGLIIASH</sequence>
<keyword evidence="3" id="KW-0677">Repeat</keyword>
<feature type="domain" description="Chitin-binding type-2" evidence="6">
    <location>
        <begin position="1"/>
        <end position="64"/>
    </location>
</feature>
<evidence type="ECO:0000256" key="5">
    <source>
        <dbReference type="ARBA" id="ARBA00023180"/>
    </source>
</evidence>
<evidence type="ECO:0000313" key="8">
    <source>
        <dbReference type="Proteomes" id="UP001497497"/>
    </source>
</evidence>
<dbReference type="GO" id="GO:0008061">
    <property type="term" value="F:chitin binding"/>
    <property type="evidence" value="ECO:0007669"/>
    <property type="project" value="UniProtKB-KW"/>
</dbReference>
<dbReference type="PANTHER" id="PTHR23301">
    <property type="entry name" value="CHITIN BINDING PERITROPHIN-A"/>
    <property type="match status" value="1"/>
</dbReference>
<name>A0AAV2HKC1_LYMST</name>
<dbReference type="InterPro" id="IPR036508">
    <property type="entry name" value="Chitin-bd_dom_sf"/>
</dbReference>
<dbReference type="GO" id="GO:0005576">
    <property type="term" value="C:extracellular region"/>
    <property type="evidence" value="ECO:0007669"/>
    <property type="project" value="InterPro"/>
</dbReference>
<feature type="domain" description="Chitin-binding type-2" evidence="6">
    <location>
        <begin position="155"/>
        <end position="215"/>
    </location>
</feature>
<dbReference type="InterPro" id="IPR002557">
    <property type="entry name" value="Chitin-bd_dom"/>
</dbReference>